<feature type="domain" description="3H" evidence="2">
    <location>
        <begin position="73"/>
        <end position="167"/>
    </location>
</feature>
<dbReference type="SUPFAM" id="SSF46785">
    <property type="entry name" value="Winged helix' DNA-binding domain"/>
    <property type="match status" value="1"/>
</dbReference>
<dbReference type="RefSeq" id="WP_106611562.1">
    <property type="nucleotide sequence ID" value="NZ_JAUSTO010000003.1"/>
</dbReference>
<dbReference type="InterPro" id="IPR026043">
    <property type="entry name" value="NadR"/>
</dbReference>
<dbReference type="Gene3D" id="1.10.10.10">
    <property type="entry name" value="Winged helix-like DNA-binding domain superfamily/Winged helix DNA-binding domain"/>
    <property type="match status" value="1"/>
</dbReference>
<dbReference type="Pfam" id="PF08279">
    <property type="entry name" value="HTH_11"/>
    <property type="match status" value="1"/>
</dbReference>
<dbReference type="InterPro" id="IPR013196">
    <property type="entry name" value="HTH_11"/>
</dbReference>
<proteinExistence type="predicted"/>
<dbReference type="Proteomes" id="UP001241537">
    <property type="component" value="Unassembled WGS sequence"/>
</dbReference>
<dbReference type="Pfam" id="PF02829">
    <property type="entry name" value="3H"/>
    <property type="match status" value="1"/>
</dbReference>
<dbReference type="EMBL" id="JAUSTO010000003">
    <property type="protein sequence ID" value="MDQ0152023.1"/>
    <property type="molecule type" value="Genomic_DNA"/>
</dbReference>
<protein>
    <submittedName>
        <fullName evidence="4">Transcriptional regulator of NAD metabolism</fullName>
    </submittedName>
</protein>
<sequence length="172" mass="18930">MEAEQRRQNILTLLAESKGPLSATALAGRFSVSRQIIVGDVALLRAAGNDIAATPRGYLMAGQQPADKLCRRIACRHEGTEMQAELYAMVDEGCTVKDVIVEHPLYGQLTGLLELTSRHDVDEFIHRGKNTKPLSLLTSGIHLHTLLCPDEAAFQRVSERLSALGVLYREDH</sequence>
<evidence type="ECO:0000256" key="1">
    <source>
        <dbReference type="PIRSR" id="PIRSR037847-1"/>
    </source>
</evidence>
<evidence type="ECO:0000259" key="3">
    <source>
        <dbReference type="Pfam" id="PF08279"/>
    </source>
</evidence>
<feature type="binding site" evidence="1">
    <location>
        <position position="85"/>
    </location>
    <ligand>
        <name>Ni(2+)</name>
        <dbReference type="ChEBI" id="CHEBI:49786"/>
    </ligand>
</feature>
<gene>
    <name evidence="4" type="ORF">J2S20_000705</name>
</gene>
<dbReference type="SUPFAM" id="SSF75500">
    <property type="entry name" value="Putative transcriptional regulator TM1602, C-terminal domain"/>
    <property type="match status" value="1"/>
</dbReference>
<dbReference type="PIRSF" id="PIRSF037847">
    <property type="entry name" value="NiaR"/>
    <property type="match status" value="1"/>
</dbReference>
<evidence type="ECO:0000259" key="2">
    <source>
        <dbReference type="Pfam" id="PF02829"/>
    </source>
</evidence>
<dbReference type="PANTHER" id="PTHR40068">
    <property type="entry name" value="TRANSCRIPTION REPRESSOR NIAR-RELATED"/>
    <property type="match status" value="1"/>
</dbReference>
<feature type="binding site" evidence="1">
    <location>
        <position position="77"/>
    </location>
    <ligand>
        <name>Ni(2+)</name>
        <dbReference type="ChEBI" id="CHEBI:49786"/>
    </ligand>
</feature>
<evidence type="ECO:0000313" key="5">
    <source>
        <dbReference type="Proteomes" id="UP001241537"/>
    </source>
</evidence>
<dbReference type="PANTHER" id="PTHR40068:SF1">
    <property type="entry name" value="TRANSCRIPTION REPRESSOR NIAR-RELATED"/>
    <property type="match status" value="1"/>
</dbReference>
<feature type="domain" description="Helix-turn-helix type 11" evidence="3">
    <location>
        <begin position="6"/>
        <end position="58"/>
    </location>
</feature>
<dbReference type="InterPro" id="IPR036390">
    <property type="entry name" value="WH_DNA-bd_sf"/>
</dbReference>
<name>A0AAE3V9A3_9FIRM</name>
<dbReference type="InterPro" id="IPR036388">
    <property type="entry name" value="WH-like_DNA-bd_sf"/>
</dbReference>
<dbReference type="Gene3D" id="3.30.1340.20">
    <property type="entry name" value="3H domain"/>
    <property type="match status" value="1"/>
</dbReference>
<organism evidence="4 5">
    <name type="scientific">Moryella indoligenes</name>
    <dbReference type="NCBI Taxonomy" id="371674"/>
    <lineage>
        <taxon>Bacteria</taxon>
        <taxon>Bacillati</taxon>
        <taxon>Bacillota</taxon>
        <taxon>Clostridia</taxon>
        <taxon>Lachnospirales</taxon>
        <taxon>Lachnospiraceae</taxon>
        <taxon>Moryella</taxon>
    </lineage>
</organism>
<accession>A0AAE3V9A3</accession>
<dbReference type="InterPro" id="IPR004173">
    <property type="entry name" value="3H_domain"/>
</dbReference>
<dbReference type="AlphaFoldDB" id="A0AAE3V9A3"/>
<dbReference type="InterPro" id="IPR035922">
    <property type="entry name" value="3H_dom_sf"/>
</dbReference>
<dbReference type="GO" id="GO:0046872">
    <property type="term" value="F:metal ion binding"/>
    <property type="evidence" value="ECO:0007669"/>
    <property type="project" value="UniProtKB-KW"/>
</dbReference>
<comment type="caution">
    <text evidence="4">The sequence shown here is derived from an EMBL/GenBank/DDBJ whole genome shotgun (WGS) entry which is preliminary data.</text>
</comment>
<keyword evidence="1" id="KW-0479">Metal-binding</keyword>
<feature type="binding site" evidence="1">
    <location>
        <position position="142"/>
    </location>
    <ligand>
        <name>Ni(2+)</name>
        <dbReference type="ChEBI" id="CHEBI:49786"/>
    </ligand>
</feature>
<keyword evidence="5" id="KW-1185">Reference proteome</keyword>
<feature type="binding site" evidence="1">
    <location>
        <position position="144"/>
    </location>
    <ligand>
        <name>Ni(2+)</name>
        <dbReference type="ChEBI" id="CHEBI:49786"/>
    </ligand>
</feature>
<evidence type="ECO:0000313" key="4">
    <source>
        <dbReference type="EMBL" id="MDQ0152023.1"/>
    </source>
</evidence>
<reference evidence="4" key="1">
    <citation type="submission" date="2023-07" db="EMBL/GenBank/DDBJ databases">
        <title>Genomic Encyclopedia of Type Strains, Phase IV (KMG-IV): sequencing the most valuable type-strain genomes for metagenomic binning, comparative biology and taxonomic classification.</title>
        <authorList>
            <person name="Goeker M."/>
        </authorList>
    </citation>
    <scope>NUCLEOTIDE SEQUENCE</scope>
    <source>
        <strain evidence="4">DSM 19659</strain>
    </source>
</reference>
<keyword evidence="1" id="KW-0533">Nickel</keyword>